<dbReference type="AlphaFoldDB" id="A0A0G0N0K2"/>
<dbReference type="Pfam" id="PF02481">
    <property type="entry name" value="DNA_processg_A"/>
    <property type="match status" value="1"/>
</dbReference>
<dbReference type="PANTHER" id="PTHR43022">
    <property type="entry name" value="PROTEIN SMF"/>
    <property type="match status" value="1"/>
</dbReference>
<proteinExistence type="inferred from homology"/>
<protein>
    <submittedName>
        <fullName evidence="3">Processing protein A protein</fullName>
    </submittedName>
</protein>
<dbReference type="PANTHER" id="PTHR43022:SF1">
    <property type="entry name" value="PROTEIN SMF"/>
    <property type="match status" value="1"/>
</dbReference>
<comment type="caution">
    <text evidence="3">The sequence shown here is derived from an EMBL/GenBank/DDBJ whole genome shotgun (WGS) entry which is preliminary data.</text>
</comment>
<dbReference type="GO" id="GO:0009294">
    <property type="term" value="P:DNA-mediated transformation"/>
    <property type="evidence" value="ECO:0007669"/>
    <property type="project" value="InterPro"/>
</dbReference>
<sequence length="193" mass="21876">MYTYLNATRLNLYGEIKLLEPIYRKIGITGSRSIDFKVKREINIFISLLEPDRDVIVCGGARGIDKYVIEKCWERKVGVIIVRPKIEGSLVSENRTLLVGLYIEGVKIFKSSFLERNRIIVELSNMLVFFKGEAKSGSMSTAWWAIKTGKQVYINGAFSEEDRGYGGNKLLLKKGCQKADILYYQLEGSSQSV</sequence>
<accession>A0A0G0N0K2</accession>
<dbReference type="Gene3D" id="3.40.50.450">
    <property type="match status" value="1"/>
</dbReference>
<evidence type="ECO:0000313" key="4">
    <source>
        <dbReference type="Proteomes" id="UP000034799"/>
    </source>
</evidence>
<comment type="similarity">
    <text evidence="1">Belongs to the DprA/Smf family.</text>
</comment>
<feature type="domain" description="Smf/DprA SLOG" evidence="2">
    <location>
        <begin position="11"/>
        <end position="173"/>
    </location>
</feature>
<dbReference type="Proteomes" id="UP000034799">
    <property type="component" value="Unassembled WGS sequence"/>
</dbReference>
<dbReference type="EMBL" id="LBWK01000001">
    <property type="protein sequence ID" value="KKR06366.1"/>
    <property type="molecule type" value="Genomic_DNA"/>
</dbReference>
<reference evidence="3 4" key="1">
    <citation type="journal article" date="2015" name="Nature">
        <title>rRNA introns, odd ribosomes, and small enigmatic genomes across a large radiation of phyla.</title>
        <authorList>
            <person name="Brown C.T."/>
            <person name="Hug L.A."/>
            <person name="Thomas B.C."/>
            <person name="Sharon I."/>
            <person name="Castelle C.J."/>
            <person name="Singh A."/>
            <person name="Wilkins M.J."/>
            <person name="Williams K.H."/>
            <person name="Banfield J.F."/>
        </authorList>
    </citation>
    <scope>NUCLEOTIDE SEQUENCE [LARGE SCALE GENOMIC DNA]</scope>
</reference>
<dbReference type="InterPro" id="IPR003488">
    <property type="entry name" value="DprA"/>
</dbReference>
<evidence type="ECO:0000256" key="1">
    <source>
        <dbReference type="ARBA" id="ARBA00006525"/>
    </source>
</evidence>
<evidence type="ECO:0000259" key="2">
    <source>
        <dbReference type="Pfam" id="PF02481"/>
    </source>
</evidence>
<dbReference type="InterPro" id="IPR057666">
    <property type="entry name" value="DrpA_SLOG"/>
</dbReference>
<evidence type="ECO:0000313" key="3">
    <source>
        <dbReference type="EMBL" id="KKR06366.1"/>
    </source>
</evidence>
<name>A0A0G0N0K2_9BACT</name>
<dbReference type="STRING" id="1619100.UT34_C0001G0406"/>
<gene>
    <name evidence="3" type="ORF">UT34_C0001G0406</name>
</gene>
<dbReference type="SUPFAM" id="SSF102405">
    <property type="entry name" value="MCP/YpsA-like"/>
    <property type="match status" value="1"/>
</dbReference>
<organism evidence="3 4">
    <name type="scientific">candidate division WS6 bacterium GW2011_GWF2_39_15</name>
    <dbReference type="NCBI Taxonomy" id="1619100"/>
    <lineage>
        <taxon>Bacteria</taxon>
        <taxon>Candidatus Dojkabacteria</taxon>
    </lineage>
</organism>